<dbReference type="InterPro" id="IPR014717">
    <property type="entry name" value="Transl_elong_EF1B/ribsomal_bS6"/>
</dbReference>
<keyword evidence="4" id="KW-1185">Reference proteome</keyword>
<proteinExistence type="predicted"/>
<dbReference type="AlphaFoldDB" id="A0A1H2ZBW5"/>
<evidence type="ECO:0000313" key="3">
    <source>
        <dbReference type="EMBL" id="SDX14881.1"/>
    </source>
</evidence>
<dbReference type="Gene3D" id="3.30.70.60">
    <property type="match status" value="1"/>
</dbReference>
<keyword evidence="2" id="KW-0812">Transmembrane</keyword>
<dbReference type="Gene3D" id="1.10.287.540">
    <property type="entry name" value="Helix hairpin bin"/>
    <property type="match status" value="1"/>
</dbReference>
<dbReference type="GO" id="GO:0043107">
    <property type="term" value="P:type IV pilus-dependent motility"/>
    <property type="evidence" value="ECO:0007669"/>
    <property type="project" value="InterPro"/>
</dbReference>
<keyword evidence="2" id="KW-1133">Transmembrane helix</keyword>
<dbReference type="RefSeq" id="WP_093034156.1">
    <property type="nucleotide sequence ID" value="NZ_FNNZ01000015.1"/>
</dbReference>
<dbReference type="Proteomes" id="UP000198816">
    <property type="component" value="Unassembled WGS sequence"/>
</dbReference>
<evidence type="ECO:0000313" key="4">
    <source>
        <dbReference type="Proteomes" id="UP000198816"/>
    </source>
</evidence>
<dbReference type="Pfam" id="PF04350">
    <property type="entry name" value="PilO"/>
    <property type="match status" value="1"/>
</dbReference>
<dbReference type="PANTHER" id="PTHR39555">
    <property type="entry name" value="FIMBRIAL ASSEMBLY PROTEIN PILO-LIKE PROTEIN-RELATED"/>
    <property type="match status" value="1"/>
</dbReference>
<feature type="coiled-coil region" evidence="1">
    <location>
        <begin position="63"/>
        <end position="93"/>
    </location>
</feature>
<keyword evidence="2" id="KW-0472">Membrane</keyword>
<dbReference type="GO" id="GO:0043683">
    <property type="term" value="P:type IV pilus assembly"/>
    <property type="evidence" value="ECO:0007669"/>
    <property type="project" value="InterPro"/>
</dbReference>
<dbReference type="PANTHER" id="PTHR39555:SF1">
    <property type="entry name" value="TYPE IV PILUS INNER MEMBRANE COMPONENT PILO"/>
    <property type="match status" value="1"/>
</dbReference>
<sequence>MDLSELNKLDLNSVGEWPIAVKVIAILLACIALGGAVFYFDTQEQLSRLDRAEATERDLRASFETKQRKAANLEEYRQQIEEMKESFGAMLRQLPNRTEVASLLVDVSQTGLAAGLEFELFQPGSEQLKDFYAELPIQIRVTGGYHDFGRFVSGLASLPRIVTVHDTKISDAGGTTGSGAAKLSLQATVKTYRYLDEDAEQ</sequence>
<name>A0A1H2ZBW5_THIRO</name>
<gene>
    <name evidence="3" type="ORF">SAMN05421783_11551</name>
</gene>
<feature type="transmembrane region" description="Helical" evidence="2">
    <location>
        <begin position="20"/>
        <end position="40"/>
    </location>
</feature>
<dbReference type="PIRSF" id="PIRSF016482">
    <property type="entry name" value="PilO"/>
    <property type="match status" value="1"/>
</dbReference>
<reference evidence="4" key="1">
    <citation type="submission" date="2016-10" db="EMBL/GenBank/DDBJ databases">
        <authorList>
            <person name="Varghese N."/>
            <person name="Submissions S."/>
        </authorList>
    </citation>
    <scope>NUCLEOTIDE SEQUENCE [LARGE SCALE GENOMIC DNA]</scope>
    <source>
        <strain evidence="4">DSM 217</strain>
    </source>
</reference>
<dbReference type="OrthoDB" id="9802133at2"/>
<keyword evidence="1" id="KW-0175">Coiled coil</keyword>
<dbReference type="InterPro" id="IPR007445">
    <property type="entry name" value="PilO"/>
</dbReference>
<protein>
    <submittedName>
        <fullName evidence="3">Type IV pilus assembly protein PilO</fullName>
    </submittedName>
</protein>
<organism evidence="3 4">
    <name type="scientific">Thiocapsa roseopersicina</name>
    <dbReference type="NCBI Taxonomy" id="1058"/>
    <lineage>
        <taxon>Bacteria</taxon>
        <taxon>Pseudomonadati</taxon>
        <taxon>Pseudomonadota</taxon>
        <taxon>Gammaproteobacteria</taxon>
        <taxon>Chromatiales</taxon>
        <taxon>Chromatiaceae</taxon>
        <taxon>Thiocapsa</taxon>
    </lineage>
</organism>
<accession>A0A1H2ZBW5</accession>
<evidence type="ECO:0000256" key="2">
    <source>
        <dbReference type="SAM" id="Phobius"/>
    </source>
</evidence>
<evidence type="ECO:0000256" key="1">
    <source>
        <dbReference type="SAM" id="Coils"/>
    </source>
</evidence>
<dbReference type="EMBL" id="FNNZ01000015">
    <property type="protein sequence ID" value="SDX14881.1"/>
    <property type="molecule type" value="Genomic_DNA"/>
</dbReference>
<dbReference type="STRING" id="1058.SAMN05421783_11551"/>